<evidence type="ECO:0000313" key="2">
    <source>
        <dbReference type="EMBL" id="SVE05679.1"/>
    </source>
</evidence>
<protein>
    <submittedName>
        <fullName evidence="2">Uncharacterized protein</fullName>
    </submittedName>
</protein>
<evidence type="ECO:0000256" key="1">
    <source>
        <dbReference type="SAM" id="Phobius"/>
    </source>
</evidence>
<reference evidence="2" key="1">
    <citation type="submission" date="2018-05" db="EMBL/GenBank/DDBJ databases">
        <authorList>
            <person name="Lanie J.A."/>
            <person name="Ng W.-L."/>
            <person name="Kazmierczak K.M."/>
            <person name="Andrzejewski T.M."/>
            <person name="Davidsen T.M."/>
            <person name="Wayne K.J."/>
            <person name="Tettelin H."/>
            <person name="Glass J.I."/>
            <person name="Rusch D."/>
            <person name="Podicherti R."/>
            <person name="Tsui H.-C.T."/>
            <person name="Winkler M.E."/>
        </authorList>
    </citation>
    <scope>NUCLEOTIDE SEQUENCE</scope>
</reference>
<feature type="transmembrane region" description="Helical" evidence="1">
    <location>
        <begin position="143"/>
        <end position="159"/>
    </location>
</feature>
<feature type="non-terminal residue" evidence="2">
    <location>
        <position position="216"/>
    </location>
</feature>
<organism evidence="2">
    <name type="scientific">marine metagenome</name>
    <dbReference type="NCBI Taxonomy" id="408172"/>
    <lineage>
        <taxon>unclassified sequences</taxon>
        <taxon>metagenomes</taxon>
        <taxon>ecological metagenomes</taxon>
    </lineage>
</organism>
<feature type="transmembrane region" description="Helical" evidence="1">
    <location>
        <begin position="15"/>
        <end position="33"/>
    </location>
</feature>
<name>A0A383ADL6_9ZZZZ</name>
<accession>A0A383ADL6</accession>
<feature type="transmembrane region" description="Helical" evidence="1">
    <location>
        <begin position="166"/>
        <end position="195"/>
    </location>
</feature>
<feature type="transmembrane region" description="Helical" evidence="1">
    <location>
        <begin position="91"/>
        <end position="110"/>
    </location>
</feature>
<gene>
    <name evidence="2" type="ORF">METZ01_LOCUS458533</name>
</gene>
<keyword evidence="1" id="KW-0812">Transmembrane</keyword>
<proteinExistence type="predicted"/>
<keyword evidence="1" id="KW-1133">Transmembrane helix</keyword>
<sequence>MNKSIVLQNYSKKKILSILLIIGLISLGLKLYTTDFSMPPPEDTYGYVLRGFSHINGDFSEPERKTLGWSLIIFPFLQIIDSDKLIDFINVARFLSLSISIFSIYPMYLLGRKFFDEKYSLVCAALFAFIPQLNYISTQGLSEPVYILFLILAINFVLSKDKRLTYFAFLISGILWLLRWPGIIVFAIITILYFINNKKISRNLLKYALCCMIFLL</sequence>
<keyword evidence="1" id="KW-0472">Membrane</keyword>
<dbReference type="EMBL" id="UINC01191177">
    <property type="protein sequence ID" value="SVE05679.1"/>
    <property type="molecule type" value="Genomic_DNA"/>
</dbReference>
<dbReference type="AlphaFoldDB" id="A0A383ADL6"/>